<keyword evidence="8" id="KW-1185">Reference proteome</keyword>
<evidence type="ECO:0000256" key="1">
    <source>
        <dbReference type="ARBA" id="ARBA00022723"/>
    </source>
</evidence>
<dbReference type="InterPro" id="IPR036236">
    <property type="entry name" value="Znf_C2H2_sf"/>
</dbReference>
<evidence type="ECO:0000313" key="8">
    <source>
        <dbReference type="Proteomes" id="UP000738349"/>
    </source>
</evidence>
<evidence type="ECO:0000256" key="3">
    <source>
        <dbReference type="ARBA" id="ARBA00022771"/>
    </source>
</evidence>
<dbReference type="InterPro" id="IPR013087">
    <property type="entry name" value="Znf_C2H2_type"/>
</dbReference>
<keyword evidence="1" id="KW-0479">Metal-binding</keyword>
<dbReference type="GO" id="GO:0008270">
    <property type="term" value="F:zinc ion binding"/>
    <property type="evidence" value="ECO:0007669"/>
    <property type="project" value="UniProtKB-KW"/>
</dbReference>
<dbReference type="GO" id="GO:0000977">
    <property type="term" value="F:RNA polymerase II transcription regulatory region sequence-specific DNA binding"/>
    <property type="evidence" value="ECO:0007669"/>
    <property type="project" value="TreeGrafter"/>
</dbReference>
<dbReference type="PROSITE" id="PS50157">
    <property type="entry name" value="ZINC_FINGER_C2H2_2"/>
    <property type="match status" value="2"/>
</dbReference>
<name>A0A9P9DE81_9HYPO</name>
<sequence length="210" mass="23653">MPSRPYDCSRCGRIFISSSAKQQHIQDSQSHNVCHICSSPPDFATEDELDEHLEAEHNFCTICDKQFDAPGKLAQHSGDKHNMCVTCRQCFNTPSNLSNHKITHAEKNITCPGCSRQFSTDFAMVLHLEARTCTSGIGLEEITDLAFECRQSRHYASENPDFDFECPTCQTPFAYISGLLQHAESDCCDEELGENSPLGIFLRFVRSRIH</sequence>
<evidence type="ECO:0000256" key="2">
    <source>
        <dbReference type="ARBA" id="ARBA00022737"/>
    </source>
</evidence>
<protein>
    <recommendedName>
        <fullName evidence="6">C2H2-type domain-containing protein</fullName>
    </recommendedName>
</protein>
<evidence type="ECO:0000256" key="5">
    <source>
        <dbReference type="PROSITE-ProRule" id="PRU00042"/>
    </source>
</evidence>
<dbReference type="Proteomes" id="UP000738349">
    <property type="component" value="Unassembled WGS sequence"/>
</dbReference>
<organism evidence="7 8">
    <name type="scientific">Dactylonectria macrodidyma</name>
    <dbReference type="NCBI Taxonomy" id="307937"/>
    <lineage>
        <taxon>Eukaryota</taxon>
        <taxon>Fungi</taxon>
        <taxon>Dikarya</taxon>
        <taxon>Ascomycota</taxon>
        <taxon>Pezizomycotina</taxon>
        <taxon>Sordariomycetes</taxon>
        <taxon>Hypocreomycetidae</taxon>
        <taxon>Hypocreales</taxon>
        <taxon>Nectriaceae</taxon>
        <taxon>Dactylonectria</taxon>
    </lineage>
</organism>
<dbReference type="EMBL" id="JAGMUV010000028">
    <property type="protein sequence ID" value="KAH7117329.1"/>
    <property type="molecule type" value="Genomic_DNA"/>
</dbReference>
<dbReference type="OrthoDB" id="6105938at2759"/>
<dbReference type="AlphaFoldDB" id="A0A9P9DE81"/>
<dbReference type="SUPFAM" id="SSF57667">
    <property type="entry name" value="beta-beta-alpha zinc fingers"/>
    <property type="match status" value="1"/>
</dbReference>
<dbReference type="Pfam" id="PF12756">
    <property type="entry name" value="zf-C2H2_2"/>
    <property type="match status" value="1"/>
</dbReference>
<accession>A0A9P9DE81</accession>
<dbReference type="PANTHER" id="PTHR24409:SF356">
    <property type="entry name" value="C2H2 FINGER DOMAIN TRANSCRIPTION FACTOR (EUROFUNG)"/>
    <property type="match status" value="1"/>
</dbReference>
<feature type="domain" description="C2H2-type" evidence="6">
    <location>
        <begin position="82"/>
        <end position="109"/>
    </location>
</feature>
<dbReference type="Gene3D" id="3.30.160.60">
    <property type="entry name" value="Classic Zinc Finger"/>
    <property type="match status" value="2"/>
</dbReference>
<reference evidence="7" key="1">
    <citation type="journal article" date="2021" name="Nat. Commun.">
        <title>Genetic determinants of endophytism in the Arabidopsis root mycobiome.</title>
        <authorList>
            <person name="Mesny F."/>
            <person name="Miyauchi S."/>
            <person name="Thiergart T."/>
            <person name="Pickel B."/>
            <person name="Atanasova L."/>
            <person name="Karlsson M."/>
            <person name="Huettel B."/>
            <person name="Barry K.W."/>
            <person name="Haridas S."/>
            <person name="Chen C."/>
            <person name="Bauer D."/>
            <person name="Andreopoulos W."/>
            <person name="Pangilinan J."/>
            <person name="LaButti K."/>
            <person name="Riley R."/>
            <person name="Lipzen A."/>
            <person name="Clum A."/>
            <person name="Drula E."/>
            <person name="Henrissat B."/>
            <person name="Kohler A."/>
            <person name="Grigoriev I.V."/>
            <person name="Martin F.M."/>
            <person name="Hacquard S."/>
        </authorList>
    </citation>
    <scope>NUCLEOTIDE SEQUENCE</scope>
    <source>
        <strain evidence="7">MPI-CAGE-AT-0147</strain>
    </source>
</reference>
<keyword evidence="4" id="KW-0862">Zinc</keyword>
<evidence type="ECO:0000259" key="6">
    <source>
        <dbReference type="PROSITE" id="PS50157"/>
    </source>
</evidence>
<keyword evidence="3 5" id="KW-0863">Zinc-finger</keyword>
<evidence type="ECO:0000256" key="4">
    <source>
        <dbReference type="ARBA" id="ARBA00022833"/>
    </source>
</evidence>
<dbReference type="GO" id="GO:0005634">
    <property type="term" value="C:nucleus"/>
    <property type="evidence" value="ECO:0007669"/>
    <property type="project" value="TreeGrafter"/>
</dbReference>
<dbReference type="SMART" id="SM00355">
    <property type="entry name" value="ZnF_C2H2"/>
    <property type="match status" value="6"/>
</dbReference>
<dbReference type="PANTHER" id="PTHR24409">
    <property type="entry name" value="ZINC FINGER PROTEIN 142"/>
    <property type="match status" value="1"/>
</dbReference>
<evidence type="ECO:0000313" key="7">
    <source>
        <dbReference type="EMBL" id="KAH7117329.1"/>
    </source>
</evidence>
<dbReference type="PROSITE" id="PS00028">
    <property type="entry name" value="ZINC_FINGER_C2H2_1"/>
    <property type="match status" value="1"/>
</dbReference>
<comment type="caution">
    <text evidence="7">The sequence shown here is derived from an EMBL/GenBank/DDBJ whole genome shotgun (WGS) entry which is preliminary data.</text>
</comment>
<gene>
    <name evidence="7" type="ORF">EDB81DRAFT_668295</name>
</gene>
<proteinExistence type="predicted"/>
<dbReference type="GO" id="GO:0000981">
    <property type="term" value="F:DNA-binding transcription factor activity, RNA polymerase II-specific"/>
    <property type="evidence" value="ECO:0007669"/>
    <property type="project" value="TreeGrafter"/>
</dbReference>
<dbReference type="InterPro" id="IPR041661">
    <property type="entry name" value="ZN622/Rei1/Reh1_Znf-C2H2"/>
</dbReference>
<feature type="domain" description="C2H2-type" evidence="6">
    <location>
        <begin position="6"/>
        <end position="31"/>
    </location>
</feature>
<keyword evidence="2" id="KW-0677">Repeat</keyword>